<evidence type="ECO:0000256" key="1">
    <source>
        <dbReference type="SAM" id="SignalP"/>
    </source>
</evidence>
<accession>A0A371RF01</accession>
<feature type="chain" id="PRO_5016886933" evidence="1">
    <location>
        <begin position="23"/>
        <end position="162"/>
    </location>
</feature>
<sequence length="162" mass="17508">MKRLTTLAALSLISLLAACSNAPSVEKPAVISFDASRAQMVTALDGLCTSIDEREFNPPEIPGAETHSQIDCQGFDYFGAPRLAEFVFQDDALVVVWILVEESELDGLEEAFIAEFGEPTSKSETITAFTRVRAAVRKDTPEALYYAESVAPLVEGMFAAAP</sequence>
<dbReference type="OrthoDB" id="6401525at2"/>
<organism evidence="2 3">
    <name type="scientific">Parvularcula marina</name>
    <dbReference type="NCBI Taxonomy" id="2292771"/>
    <lineage>
        <taxon>Bacteria</taxon>
        <taxon>Pseudomonadati</taxon>
        <taxon>Pseudomonadota</taxon>
        <taxon>Alphaproteobacteria</taxon>
        <taxon>Parvularculales</taxon>
        <taxon>Parvularculaceae</taxon>
        <taxon>Parvularcula</taxon>
    </lineage>
</organism>
<evidence type="ECO:0000313" key="3">
    <source>
        <dbReference type="Proteomes" id="UP000264589"/>
    </source>
</evidence>
<dbReference type="PROSITE" id="PS51257">
    <property type="entry name" value="PROKAR_LIPOPROTEIN"/>
    <property type="match status" value="1"/>
</dbReference>
<dbReference type="Proteomes" id="UP000264589">
    <property type="component" value="Unassembled WGS sequence"/>
</dbReference>
<gene>
    <name evidence="2" type="ORF">DX908_01230</name>
</gene>
<dbReference type="RefSeq" id="WP_116390652.1">
    <property type="nucleotide sequence ID" value="NZ_QUQO01000001.1"/>
</dbReference>
<dbReference type="EMBL" id="QUQO01000001">
    <property type="protein sequence ID" value="RFB04024.1"/>
    <property type="molecule type" value="Genomic_DNA"/>
</dbReference>
<keyword evidence="1" id="KW-0732">Signal</keyword>
<evidence type="ECO:0000313" key="2">
    <source>
        <dbReference type="EMBL" id="RFB04024.1"/>
    </source>
</evidence>
<reference evidence="2 3" key="1">
    <citation type="submission" date="2018-08" db="EMBL/GenBank/DDBJ databases">
        <title>Parvularcula sp. SM1705, isolated from surface water of the South Sea China.</title>
        <authorList>
            <person name="Sun L."/>
        </authorList>
    </citation>
    <scope>NUCLEOTIDE SEQUENCE [LARGE SCALE GENOMIC DNA]</scope>
    <source>
        <strain evidence="2 3">SM1705</strain>
    </source>
</reference>
<comment type="caution">
    <text evidence="2">The sequence shown here is derived from an EMBL/GenBank/DDBJ whole genome shotgun (WGS) entry which is preliminary data.</text>
</comment>
<name>A0A371RF01_9PROT</name>
<keyword evidence="3" id="KW-1185">Reference proteome</keyword>
<feature type="signal peptide" evidence="1">
    <location>
        <begin position="1"/>
        <end position="22"/>
    </location>
</feature>
<dbReference type="InParanoid" id="A0A371RF01"/>
<proteinExistence type="predicted"/>
<protein>
    <submittedName>
        <fullName evidence="2">Uncharacterized protein</fullName>
    </submittedName>
</protein>
<dbReference type="AlphaFoldDB" id="A0A371RF01"/>